<reference evidence="1 2" key="1">
    <citation type="journal article" date="2023" name="Plants (Basel)">
        <title>Bridging the Gap: Combining Genomics and Transcriptomics Approaches to Understand Stylosanthes scabra, an Orphan Legume from the Brazilian Caatinga.</title>
        <authorList>
            <person name="Ferreira-Neto J.R.C."/>
            <person name="da Silva M.D."/>
            <person name="Binneck E."/>
            <person name="de Melo N.F."/>
            <person name="da Silva R.H."/>
            <person name="de Melo A.L.T.M."/>
            <person name="Pandolfi V."/>
            <person name="Bustamante F.O."/>
            <person name="Brasileiro-Vidal A.C."/>
            <person name="Benko-Iseppon A.M."/>
        </authorList>
    </citation>
    <scope>NUCLEOTIDE SEQUENCE [LARGE SCALE GENOMIC DNA]</scope>
    <source>
        <tissue evidence="1">Leaves</tissue>
    </source>
</reference>
<evidence type="ECO:0000313" key="1">
    <source>
        <dbReference type="EMBL" id="MED6121241.1"/>
    </source>
</evidence>
<dbReference type="Proteomes" id="UP001341840">
    <property type="component" value="Unassembled WGS sequence"/>
</dbReference>
<evidence type="ECO:0008006" key="3">
    <source>
        <dbReference type="Google" id="ProtNLM"/>
    </source>
</evidence>
<name>A0ABU6RB68_9FABA</name>
<evidence type="ECO:0000313" key="2">
    <source>
        <dbReference type="Proteomes" id="UP001341840"/>
    </source>
</evidence>
<sequence length="238" mass="27300">MAGEVQVSLANECLLALDLKTKDFGKDQDVNLPFPDICPRCHQGVEDTFHYFFSCSKAFRVWQLIGLGTSQIQGYHDFLNLIRACCASDGPIFVATLWWIWRDRNNDVHVFCPLEPWKVEKVLGFCRSSSRDFSLFYYVQQYTVDPHLRLIICETDSLDAFNLVNLDLSLVMDHRDLVSQIKDVELWPWSLQIKLIQRSANNAADLMAKHAASSQLVFREWPSPSSDLLLVIQQDLAS</sequence>
<comment type="caution">
    <text evidence="1">The sequence shown here is derived from an EMBL/GenBank/DDBJ whole genome shotgun (WGS) entry which is preliminary data.</text>
</comment>
<accession>A0ABU6RB68</accession>
<dbReference type="PANTHER" id="PTHR34023">
    <property type="entry name" value="RNASE H DOMAIN-CONTAINING PROTEIN"/>
    <property type="match status" value="1"/>
</dbReference>
<gene>
    <name evidence="1" type="ORF">PIB30_028069</name>
</gene>
<dbReference type="EMBL" id="JASCZI010030318">
    <property type="protein sequence ID" value="MED6121241.1"/>
    <property type="molecule type" value="Genomic_DNA"/>
</dbReference>
<keyword evidence="2" id="KW-1185">Reference proteome</keyword>
<proteinExistence type="predicted"/>
<protein>
    <recommendedName>
        <fullName evidence="3">Reverse transcriptase zinc-binding domain-containing protein</fullName>
    </recommendedName>
</protein>
<organism evidence="1 2">
    <name type="scientific">Stylosanthes scabra</name>
    <dbReference type="NCBI Taxonomy" id="79078"/>
    <lineage>
        <taxon>Eukaryota</taxon>
        <taxon>Viridiplantae</taxon>
        <taxon>Streptophyta</taxon>
        <taxon>Embryophyta</taxon>
        <taxon>Tracheophyta</taxon>
        <taxon>Spermatophyta</taxon>
        <taxon>Magnoliopsida</taxon>
        <taxon>eudicotyledons</taxon>
        <taxon>Gunneridae</taxon>
        <taxon>Pentapetalae</taxon>
        <taxon>rosids</taxon>
        <taxon>fabids</taxon>
        <taxon>Fabales</taxon>
        <taxon>Fabaceae</taxon>
        <taxon>Papilionoideae</taxon>
        <taxon>50 kb inversion clade</taxon>
        <taxon>dalbergioids sensu lato</taxon>
        <taxon>Dalbergieae</taxon>
        <taxon>Pterocarpus clade</taxon>
        <taxon>Stylosanthes</taxon>
    </lineage>
</organism>
<dbReference type="PANTHER" id="PTHR34023:SF4">
    <property type="entry name" value="RNASE H TYPE-1 DOMAIN-CONTAINING PROTEIN"/>
    <property type="match status" value="1"/>
</dbReference>